<evidence type="ECO:0000313" key="2">
    <source>
        <dbReference type="EMBL" id="SET04405.1"/>
    </source>
</evidence>
<feature type="compositionally biased region" description="Basic and acidic residues" evidence="1">
    <location>
        <begin position="39"/>
        <end position="77"/>
    </location>
</feature>
<keyword evidence="3" id="KW-1185">Reference proteome</keyword>
<accession>A0A1I0BBV9</accession>
<organism evidence="2 3">
    <name type="scientific">Salinibacillus kushneri</name>
    <dbReference type="NCBI Taxonomy" id="237682"/>
    <lineage>
        <taxon>Bacteria</taxon>
        <taxon>Bacillati</taxon>
        <taxon>Bacillota</taxon>
        <taxon>Bacilli</taxon>
        <taxon>Bacillales</taxon>
        <taxon>Bacillaceae</taxon>
        <taxon>Salinibacillus</taxon>
    </lineage>
</organism>
<dbReference type="STRING" id="237682.SAMN05421676_102417"/>
<feature type="region of interest" description="Disordered" evidence="1">
    <location>
        <begin position="1"/>
        <end position="77"/>
    </location>
</feature>
<dbReference type="Proteomes" id="UP000199095">
    <property type="component" value="Unassembled WGS sequence"/>
</dbReference>
<evidence type="ECO:0000256" key="1">
    <source>
        <dbReference type="SAM" id="MobiDB-lite"/>
    </source>
</evidence>
<name>A0A1I0BBV9_9BACI</name>
<dbReference type="OrthoDB" id="2971589at2"/>
<proteinExistence type="predicted"/>
<dbReference type="EMBL" id="FOHJ01000002">
    <property type="protein sequence ID" value="SET04405.1"/>
    <property type="molecule type" value="Genomic_DNA"/>
</dbReference>
<evidence type="ECO:0000313" key="3">
    <source>
        <dbReference type="Proteomes" id="UP000199095"/>
    </source>
</evidence>
<dbReference type="AlphaFoldDB" id="A0A1I0BBV9"/>
<reference evidence="3" key="1">
    <citation type="submission" date="2016-10" db="EMBL/GenBank/DDBJ databases">
        <authorList>
            <person name="Varghese N."/>
            <person name="Submissions S."/>
        </authorList>
    </citation>
    <scope>NUCLEOTIDE SEQUENCE [LARGE SCALE GENOMIC DNA]</scope>
    <source>
        <strain evidence="3">CGMCC 1.3566</strain>
    </source>
</reference>
<protein>
    <submittedName>
        <fullName evidence="2">Uncharacterized protein</fullName>
    </submittedName>
</protein>
<gene>
    <name evidence="2" type="ORF">SAMN05421676_102417</name>
</gene>
<sequence>MQERDRRTYTGEPSSHLDGEREGIYQDSTGVQAGVSMDGDPKKEVNKNPKDATIKSDPEMLKLNRVMKGRDQSAGDS</sequence>
<feature type="compositionally biased region" description="Basic and acidic residues" evidence="1">
    <location>
        <begin position="1"/>
        <end position="24"/>
    </location>
</feature>
<dbReference type="RefSeq" id="WP_093132358.1">
    <property type="nucleotide sequence ID" value="NZ_FOHJ01000002.1"/>
</dbReference>